<dbReference type="SMART" id="SM00091">
    <property type="entry name" value="PAS"/>
    <property type="match status" value="1"/>
</dbReference>
<feature type="domain" description="HD-GYP" evidence="3">
    <location>
        <begin position="379"/>
        <end position="572"/>
    </location>
</feature>
<dbReference type="Pfam" id="PF13487">
    <property type="entry name" value="HD_5"/>
    <property type="match status" value="1"/>
</dbReference>
<dbReference type="InterPro" id="IPR006674">
    <property type="entry name" value="HD_domain"/>
</dbReference>
<dbReference type="EMBL" id="BAAAET010000002">
    <property type="protein sequence ID" value="GAA0691971.1"/>
    <property type="molecule type" value="Genomic_DNA"/>
</dbReference>
<dbReference type="SUPFAM" id="SSF55785">
    <property type="entry name" value="PYP-like sensor domain (PAS domain)"/>
    <property type="match status" value="1"/>
</dbReference>
<dbReference type="PANTHER" id="PTHR43155:SF2">
    <property type="entry name" value="CYCLIC DI-GMP PHOSPHODIESTERASE PA4108"/>
    <property type="match status" value="1"/>
</dbReference>
<protein>
    <recommendedName>
        <fullName evidence="6">PAS domain S-box-containing protein/HDIG domain-containing protein</fullName>
    </recommendedName>
</protein>
<comment type="caution">
    <text evidence="4">The sequence shown here is derived from an EMBL/GenBank/DDBJ whole genome shotgun (WGS) entry which is preliminary data.</text>
</comment>
<dbReference type="InterPro" id="IPR029016">
    <property type="entry name" value="GAF-like_dom_sf"/>
</dbReference>
<dbReference type="NCBIfam" id="TIGR00229">
    <property type="entry name" value="sensory_box"/>
    <property type="match status" value="1"/>
</dbReference>
<dbReference type="SMART" id="SM00471">
    <property type="entry name" value="HDc"/>
    <property type="match status" value="1"/>
</dbReference>
<dbReference type="SUPFAM" id="SSF55781">
    <property type="entry name" value="GAF domain-like"/>
    <property type="match status" value="1"/>
</dbReference>
<name>A0ABN1I6B1_9GAMM</name>
<dbReference type="InterPro" id="IPR001610">
    <property type="entry name" value="PAC"/>
</dbReference>
<dbReference type="Gene3D" id="3.30.450.40">
    <property type="match status" value="1"/>
</dbReference>
<dbReference type="PROSITE" id="PS50112">
    <property type="entry name" value="PAS"/>
    <property type="match status" value="1"/>
</dbReference>
<dbReference type="Proteomes" id="UP001499915">
    <property type="component" value="Unassembled WGS sequence"/>
</dbReference>
<keyword evidence="5" id="KW-1185">Reference proteome</keyword>
<dbReference type="PROSITE" id="PS51831">
    <property type="entry name" value="HD"/>
    <property type="match status" value="1"/>
</dbReference>
<dbReference type="PANTHER" id="PTHR43155">
    <property type="entry name" value="CYCLIC DI-GMP PHOSPHODIESTERASE PA4108-RELATED"/>
    <property type="match status" value="1"/>
</dbReference>
<dbReference type="InterPro" id="IPR003018">
    <property type="entry name" value="GAF"/>
</dbReference>
<dbReference type="InterPro" id="IPR006675">
    <property type="entry name" value="HDIG_dom"/>
</dbReference>
<evidence type="ECO:0008006" key="6">
    <source>
        <dbReference type="Google" id="ProtNLM"/>
    </source>
</evidence>
<dbReference type="SUPFAM" id="SSF109604">
    <property type="entry name" value="HD-domain/PDEase-like"/>
    <property type="match status" value="1"/>
</dbReference>
<evidence type="ECO:0000313" key="4">
    <source>
        <dbReference type="EMBL" id="GAA0691971.1"/>
    </source>
</evidence>
<evidence type="ECO:0000259" key="3">
    <source>
        <dbReference type="PROSITE" id="PS51832"/>
    </source>
</evidence>
<accession>A0ABN1I6B1</accession>
<feature type="domain" description="HD" evidence="2">
    <location>
        <begin position="401"/>
        <end position="523"/>
    </location>
</feature>
<dbReference type="NCBIfam" id="TIGR00277">
    <property type="entry name" value="HDIG"/>
    <property type="match status" value="1"/>
</dbReference>
<evidence type="ECO:0000259" key="2">
    <source>
        <dbReference type="PROSITE" id="PS51831"/>
    </source>
</evidence>
<dbReference type="InterPro" id="IPR003607">
    <property type="entry name" value="HD/PDEase_dom"/>
</dbReference>
<dbReference type="Pfam" id="PF13185">
    <property type="entry name" value="GAF_2"/>
    <property type="match status" value="1"/>
</dbReference>
<dbReference type="PROSITE" id="PS51832">
    <property type="entry name" value="HD_GYP"/>
    <property type="match status" value="1"/>
</dbReference>
<dbReference type="SMART" id="SM00065">
    <property type="entry name" value="GAF"/>
    <property type="match status" value="1"/>
</dbReference>
<reference evidence="4 5" key="1">
    <citation type="journal article" date="2019" name="Int. J. Syst. Evol. Microbiol.">
        <title>The Global Catalogue of Microorganisms (GCM) 10K type strain sequencing project: providing services to taxonomists for standard genome sequencing and annotation.</title>
        <authorList>
            <consortium name="The Broad Institute Genomics Platform"/>
            <consortium name="The Broad Institute Genome Sequencing Center for Infectious Disease"/>
            <person name="Wu L."/>
            <person name="Ma J."/>
        </authorList>
    </citation>
    <scope>NUCLEOTIDE SEQUENCE [LARGE SCALE GENOMIC DNA]</scope>
    <source>
        <strain evidence="4 5">JCM 15134</strain>
    </source>
</reference>
<dbReference type="InterPro" id="IPR000014">
    <property type="entry name" value="PAS"/>
</dbReference>
<dbReference type="Gene3D" id="3.30.450.20">
    <property type="entry name" value="PAS domain"/>
    <property type="match status" value="1"/>
</dbReference>
<dbReference type="Pfam" id="PF13426">
    <property type="entry name" value="PAS_9"/>
    <property type="match status" value="1"/>
</dbReference>
<organism evidence="4 5">
    <name type="scientific">Marinobacterium maritimum</name>
    <dbReference type="NCBI Taxonomy" id="500162"/>
    <lineage>
        <taxon>Bacteria</taxon>
        <taxon>Pseudomonadati</taxon>
        <taxon>Pseudomonadota</taxon>
        <taxon>Gammaproteobacteria</taxon>
        <taxon>Oceanospirillales</taxon>
        <taxon>Oceanospirillaceae</taxon>
        <taxon>Marinobacterium</taxon>
    </lineage>
</organism>
<dbReference type="SMART" id="SM00086">
    <property type="entry name" value="PAC"/>
    <property type="match status" value="2"/>
</dbReference>
<proteinExistence type="predicted"/>
<gene>
    <name evidence="4" type="ORF">GCM10009104_18750</name>
</gene>
<dbReference type="InterPro" id="IPR037522">
    <property type="entry name" value="HD_GYP_dom"/>
</dbReference>
<sequence length="572" mass="63205">MLAGRACFDWQEEISFQYPDGQRQHLRLMVSLITGPNEQSLGFICSYFDLSDMDTARQQLMEQEGRLQAINNAAQDAIVVLDGRGTVQFWNPAAEAIFGYTEQEMVGHDLHALLAAPEQAAISRPALEHFRVTGQGPIVGQVVELEAVHKSGHGVPIELSVSGFRHQGNWYSVGIARDISERKKSACDLSIALRGYRMLSRCNQTLIQARDRTGLLNDMCQTITQLGSYELAWIGVLESEPEKVIKPVAVSGPGADSLYHTPVYWDDSSLGQGVSGRAARTGKIQHVADAQQDPLLSPWLKLLHELDIRSIIALPLKLPAGGTFGVLTILTERPDAFSADEISLLEELSNDLSFGLNNLQTREERDHYQQQHLSTVENLKESLIGTIKAFSLALEKRDPYTAGHQNRVAELAAAIAEEMGLSEDRIEGIQLGATIHDIGKISVPSEILNRPGKLTPAEFEIIKSHSQIGFDIVSDIRFPWPVAKMILQHHERMDGSGYPQGLKGDEIILEARILAVADVVEAINAHRPYRPAIGLETALQEIESHRGTHYDPAVVDACLRLFRETGYQLPCQ</sequence>
<dbReference type="InterPro" id="IPR035965">
    <property type="entry name" value="PAS-like_dom_sf"/>
</dbReference>
<dbReference type="CDD" id="cd00077">
    <property type="entry name" value="HDc"/>
    <property type="match status" value="1"/>
</dbReference>
<dbReference type="Gene3D" id="1.10.3210.10">
    <property type="entry name" value="Hypothetical protein af1432"/>
    <property type="match status" value="1"/>
</dbReference>
<evidence type="ECO:0000259" key="1">
    <source>
        <dbReference type="PROSITE" id="PS50112"/>
    </source>
</evidence>
<evidence type="ECO:0000313" key="5">
    <source>
        <dbReference type="Proteomes" id="UP001499915"/>
    </source>
</evidence>
<dbReference type="CDD" id="cd00130">
    <property type="entry name" value="PAS"/>
    <property type="match status" value="1"/>
</dbReference>
<feature type="domain" description="PAS" evidence="1">
    <location>
        <begin position="63"/>
        <end position="118"/>
    </location>
</feature>